<organism evidence="1 2">
    <name type="scientific">Tuber borchii</name>
    <name type="common">White truffle</name>
    <dbReference type="NCBI Taxonomy" id="42251"/>
    <lineage>
        <taxon>Eukaryota</taxon>
        <taxon>Fungi</taxon>
        <taxon>Dikarya</taxon>
        <taxon>Ascomycota</taxon>
        <taxon>Pezizomycotina</taxon>
        <taxon>Pezizomycetes</taxon>
        <taxon>Pezizales</taxon>
        <taxon>Tuberaceae</taxon>
        <taxon>Tuber</taxon>
    </lineage>
</organism>
<protein>
    <submittedName>
        <fullName evidence="1">Uncharacterized protein</fullName>
    </submittedName>
</protein>
<keyword evidence="2" id="KW-1185">Reference proteome</keyword>
<sequence length="116" mass="13120">MAQAILQAIDNAVEAHEPKSLVFDELDRDVASQVLAHLEQPKYSFGESGFRLHYSAPDRYLKLVSSTEIHESAAGWMMREVTFWFGDGRLDAAALDKIMGWKPSNERGRARRALEL</sequence>
<dbReference type="Proteomes" id="UP000244722">
    <property type="component" value="Unassembled WGS sequence"/>
</dbReference>
<gene>
    <name evidence="1" type="ORF">B9Z19DRAFT_1068247</name>
</gene>
<dbReference type="EMBL" id="NESQ01000303">
    <property type="protein sequence ID" value="PUU74395.1"/>
    <property type="molecule type" value="Genomic_DNA"/>
</dbReference>
<comment type="caution">
    <text evidence="1">The sequence shown here is derived from an EMBL/GenBank/DDBJ whole genome shotgun (WGS) entry which is preliminary data.</text>
</comment>
<dbReference type="STRING" id="42251.A0A2T6ZFY1"/>
<accession>A0A2T6ZFY1</accession>
<proteinExistence type="predicted"/>
<name>A0A2T6ZFY1_TUBBO</name>
<reference evidence="1 2" key="1">
    <citation type="submission" date="2017-04" db="EMBL/GenBank/DDBJ databases">
        <title>Draft genome sequence of Tuber borchii Vittad., a whitish edible truffle.</title>
        <authorList>
            <consortium name="DOE Joint Genome Institute"/>
            <person name="Murat C."/>
            <person name="Kuo A."/>
            <person name="Barry K.W."/>
            <person name="Clum A."/>
            <person name="Dockter R.B."/>
            <person name="Fauchery L."/>
            <person name="Iotti M."/>
            <person name="Kohler A."/>
            <person name="Labutti K."/>
            <person name="Lindquist E.A."/>
            <person name="Lipzen A."/>
            <person name="Ohm R.A."/>
            <person name="Wang M."/>
            <person name="Grigoriev I.V."/>
            <person name="Zambonelli A."/>
            <person name="Martin F.M."/>
        </authorList>
    </citation>
    <scope>NUCLEOTIDE SEQUENCE [LARGE SCALE GENOMIC DNA]</scope>
    <source>
        <strain evidence="1 2">Tbo3840</strain>
    </source>
</reference>
<dbReference type="AlphaFoldDB" id="A0A2T6ZFY1"/>
<evidence type="ECO:0000313" key="1">
    <source>
        <dbReference type="EMBL" id="PUU74395.1"/>
    </source>
</evidence>
<dbReference type="OrthoDB" id="76567at2759"/>
<evidence type="ECO:0000313" key="2">
    <source>
        <dbReference type="Proteomes" id="UP000244722"/>
    </source>
</evidence>